<keyword evidence="16" id="KW-1185">Reference proteome</keyword>
<evidence type="ECO:0000259" key="10">
    <source>
        <dbReference type="Pfam" id="PF00275"/>
    </source>
</evidence>
<evidence type="ECO:0000256" key="5">
    <source>
        <dbReference type="ARBA" id="ARBA00022605"/>
    </source>
</evidence>
<dbReference type="FunFam" id="3.65.10.10:FF:000005">
    <property type="entry name" value="3-phosphoshikimate 1-carboxyvinyltransferase"/>
    <property type="match status" value="1"/>
</dbReference>
<proteinExistence type="inferred from homology"/>
<dbReference type="InterPro" id="IPR036968">
    <property type="entry name" value="Enolpyruvate_Tfrase_sf"/>
</dbReference>
<dbReference type="InterPro" id="IPR001986">
    <property type="entry name" value="Enolpyruvate_Tfrase_dom"/>
</dbReference>
<dbReference type="HAMAP" id="MF_00210">
    <property type="entry name" value="EPSP_synth"/>
    <property type="match status" value="1"/>
</dbReference>
<dbReference type="Proteomes" id="UP000481807">
    <property type="component" value="Unassembled WGS sequence"/>
</dbReference>
<feature type="binding site" evidence="9">
    <location>
        <position position="167"/>
    </location>
    <ligand>
        <name>3-phosphoshikimate</name>
        <dbReference type="ChEBI" id="CHEBI:145989"/>
    </ligand>
</feature>
<evidence type="ECO:0000256" key="9">
    <source>
        <dbReference type="HAMAP-Rule" id="MF_00210"/>
    </source>
</evidence>
<evidence type="ECO:0000313" key="12">
    <source>
        <dbReference type="EMBL" id="NBH29639.1"/>
    </source>
</evidence>
<dbReference type="GO" id="GO:0009423">
    <property type="term" value="P:chorismate biosynthetic process"/>
    <property type="evidence" value="ECO:0007669"/>
    <property type="project" value="UniProtKB-UniRule"/>
</dbReference>
<dbReference type="UniPathway" id="UPA00053">
    <property type="reaction ID" value="UER00089"/>
</dbReference>
<comment type="catalytic activity">
    <reaction evidence="8">
        <text>3-phosphoshikimate + phosphoenolpyruvate = 5-O-(1-carboxyvinyl)-3-phosphoshikimate + phosphate</text>
        <dbReference type="Rhea" id="RHEA:21256"/>
        <dbReference type="ChEBI" id="CHEBI:43474"/>
        <dbReference type="ChEBI" id="CHEBI:57701"/>
        <dbReference type="ChEBI" id="CHEBI:58702"/>
        <dbReference type="ChEBI" id="CHEBI:145989"/>
        <dbReference type="EC" id="2.5.1.19"/>
    </reaction>
    <physiologicalReaction direction="left-to-right" evidence="8">
        <dbReference type="Rhea" id="RHEA:21257"/>
    </physiologicalReaction>
</comment>
<dbReference type="EMBL" id="JAANHJ010000001">
    <property type="protein sequence ID" value="MCG6225679.1"/>
    <property type="molecule type" value="Genomic_DNA"/>
</dbReference>
<comment type="function">
    <text evidence="1 9">Catalyzes the transfer of the enolpyruvyl moiety of phosphoenolpyruvate (PEP) to the 5-hydroxyl of shikimate-3-phosphate (S3P) to produce enolpyruvyl shikimate-3-phosphate and inorganic phosphate.</text>
</comment>
<comment type="caution">
    <text evidence="9">Lacks conserved residue(s) required for the propagation of feature annotation.</text>
</comment>
<evidence type="ECO:0000256" key="7">
    <source>
        <dbReference type="ARBA" id="ARBA00023141"/>
    </source>
</evidence>
<feature type="domain" description="Enolpyruvate transferase" evidence="10">
    <location>
        <begin position="8"/>
        <end position="425"/>
    </location>
</feature>
<feature type="binding site" evidence="9">
    <location>
        <position position="23"/>
    </location>
    <ligand>
        <name>phosphoenolpyruvate</name>
        <dbReference type="ChEBI" id="CHEBI:58702"/>
    </ligand>
</feature>
<dbReference type="InterPro" id="IPR023193">
    <property type="entry name" value="EPSP_synthase_CS"/>
</dbReference>
<dbReference type="CDD" id="cd01556">
    <property type="entry name" value="EPSP_synthase"/>
    <property type="match status" value="1"/>
</dbReference>
<evidence type="ECO:0000313" key="15">
    <source>
        <dbReference type="Proteomes" id="UP000481807"/>
    </source>
</evidence>
<dbReference type="GO" id="GO:0005737">
    <property type="term" value="C:cytoplasm"/>
    <property type="evidence" value="ECO:0007669"/>
    <property type="project" value="UniProtKB-SubCell"/>
</dbReference>
<evidence type="ECO:0000313" key="13">
    <source>
        <dbReference type="EMBL" id="RGM32745.1"/>
    </source>
</evidence>
<dbReference type="PROSITE" id="PS00104">
    <property type="entry name" value="EPSP_SYNTHASE_1"/>
    <property type="match status" value="1"/>
</dbReference>
<dbReference type="AlphaFoldDB" id="A0A5F0U3X4"/>
<comment type="subunit">
    <text evidence="9">Monomer.</text>
</comment>
<feature type="binding site" evidence="9">
    <location>
        <position position="348"/>
    </location>
    <ligand>
        <name>phosphoenolpyruvate</name>
        <dbReference type="ChEBI" id="CHEBI:58702"/>
    </ligand>
</feature>
<dbReference type="InterPro" id="IPR006264">
    <property type="entry name" value="EPSP_synthase"/>
</dbReference>
<evidence type="ECO:0000313" key="16">
    <source>
        <dbReference type="Proteomes" id="UP000814367"/>
    </source>
</evidence>
<dbReference type="GO" id="GO:0009073">
    <property type="term" value="P:aromatic amino acid family biosynthetic process"/>
    <property type="evidence" value="ECO:0007669"/>
    <property type="project" value="UniProtKB-KW"/>
</dbReference>
<dbReference type="PROSITE" id="PS00885">
    <property type="entry name" value="EPSP_SYNTHASE_2"/>
    <property type="match status" value="1"/>
</dbReference>
<evidence type="ECO:0000313" key="14">
    <source>
        <dbReference type="Proteomes" id="UP000261016"/>
    </source>
</evidence>
<dbReference type="FunFam" id="3.65.10.10:FF:000006">
    <property type="entry name" value="3-phosphoshikimate 1-carboxyvinyltransferase"/>
    <property type="match status" value="1"/>
</dbReference>
<dbReference type="Gene3D" id="3.65.10.10">
    <property type="entry name" value="Enolpyruvate transferase domain"/>
    <property type="match status" value="2"/>
</dbReference>
<dbReference type="EMBL" id="QSTD01000001">
    <property type="protein sequence ID" value="RGM32745.1"/>
    <property type="molecule type" value="Genomic_DNA"/>
</dbReference>
<reference evidence="11 16" key="3">
    <citation type="submission" date="2020-03" db="EMBL/GenBank/DDBJ databases">
        <title>Comparative genetics of Staphylococcus warneri persistents from caprine mastitis.</title>
        <authorList>
            <person name="Franca C.A."/>
            <person name="Rosa D.S."/>
            <person name="Silva A."/>
            <person name="Rodrigues D.L.N."/>
            <person name="Santos R.G."/>
            <person name="Castillo R.E.H."/>
            <person name="Moreira M.A.S."/>
            <person name="Lima M.C."/>
            <person name="Gouveia G.V."/>
            <person name="Gouveia J.J.S."/>
            <person name="Souza R.F.S."/>
            <person name="Bertram B."/>
            <person name="Azevedo V."/>
            <person name="Costa M."/>
        </authorList>
    </citation>
    <scope>NUCLEOTIDE SEQUENCE [LARGE SCALE GENOMIC DNA]</scope>
    <source>
        <strain evidence="11 16">Cap 9.2</strain>
    </source>
</reference>
<dbReference type="GO" id="GO:0003866">
    <property type="term" value="F:3-phosphoshikimate 1-carboxyvinyltransferase activity"/>
    <property type="evidence" value="ECO:0007669"/>
    <property type="project" value="UniProtKB-UniRule"/>
</dbReference>
<reference evidence="12 15" key="2">
    <citation type="submission" date="2018-08" db="EMBL/GenBank/DDBJ databases">
        <title>Murine metabolic-syndrome-specific gut microbial biobank.</title>
        <authorList>
            <person name="Liu C."/>
        </authorList>
    </citation>
    <scope>NUCLEOTIDE SEQUENCE [LARGE SCALE GENOMIC DNA]</scope>
    <source>
        <strain evidence="12 15">1XD21-27</strain>
    </source>
</reference>
<dbReference type="EMBL" id="QXWP01000001">
    <property type="protein sequence ID" value="NBH29639.1"/>
    <property type="molecule type" value="Genomic_DNA"/>
</dbReference>
<dbReference type="SUPFAM" id="SSF55205">
    <property type="entry name" value="EPT/RTPC-like"/>
    <property type="match status" value="1"/>
</dbReference>
<feature type="binding site" evidence="9">
    <location>
        <position position="169"/>
    </location>
    <ligand>
        <name>3-phosphoshikimate</name>
        <dbReference type="ChEBI" id="CHEBI:145989"/>
    </ligand>
</feature>
<feature type="binding site" evidence="9">
    <location>
        <position position="123"/>
    </location>
    <ligand>
        <name>phosphoenolpyruvate</name>
        <dbReference type="ChEBI" id="CHEBI:58702"/>
    </ligand>
</feature>
<name>A0A5F0U3X4_STAWA</name>
<feature type="binding site" evidence="9">
    <location>
        <position position="28"/>
    </location>
    <ligand>
        <name>3-phosphoshikimate</name>
        <dbReference type="ChEBI" id="CHEBI:145989"/>
    </ligand>
</feature>
<evidence type="ECO:0000256" key="8">
    <source>
        <dbReference type="ARBA" id="ARBA00044633"/>
    </source>
</evidence>
<evidence type="ECO:0000256" key="6">
    <source>
        <dbReference type="ARBA" id="ARBA00022679"/>
    </source>
</evidence>
<dbReference type="PANTHER" id="PTHR21090">
    <property type="entry name" value="AROM/DEHYDROQUINATE SYNTHASE"/>
    <property type="match status" value="1"/>
</dbReference>
<dbReference type="InterPro" id="IPR013792">
    <property type="entry name" value="RNA3'P_cycl/enolpyr_Trfase_a/b"/>
</dbReference>
<keyword evidence="6 9" id="KW-0808">Transferase</keyword>
<evidence type="ECO:0000256" key="2">
    <source>
        <dbReference type="ARBA" id="ARBA00004811"/>
    </source>
</evidence>
<dbReference type="Proteomes" id="UP000261016">
    <property type="component" value="Unassembled WGS sequence"/>
</dbReference>
<sequence length="433" mass="47066">MSTAETIQINGPLQGEIEVPGDKSMTHRAIMLASLATGQTQIYKPLLGEDCKRTMNIFRLLGVSITEEEDRLIVDSPGYQHFKTPHQVLYTGNSGTTTRLLAGLLSGIGIESVLSGDVSIGKRPMDRVLNPLLQMNANICGVEGNYTPLIIKPSEIKGMTYTMEVASAQVKSAILFASIFSKESSSITEIDVSRNHTETMFNHFNIPITVNGKTIITEPLAVQDIKPHDFHVPGDISSAAFFIVAALITPGSDVTIHNVGINPTRSGIIDIVQQMGGRIELTNVTEEAEPTASIRVQYTPNLKPIQIHGELVPRAIDELPVIALLCTQASGTSVIKDAEELKVKETNRIDTTADMLNQLGFELQPTNDGLIIHPSEFKTSVTVDSQTDHRIGMMLAISSLLSSEPLTIEQFDAVNVSFPGFLPKLKLLENEGK</sequence>
<feature type="binding site" evidence="9">
    <location>
        <position position="24"/>
    </location>
    <ligand>
        <name>3-phosphoshikimate</name>
        <dbReference type="ChEBI" id="CHEBI:145989"/>
    </ligand>
</feature>
<dbReference type="PIRSF" id="PIRSF000505">
    <property type="entry name" value="EPSPS"/>
    <property type="match status" value="1"/>
</dbReference>
<feature type="binding site" evidence="9">
    <location>
        <position position="344"/>
    </location>
    <ligand>
        <name>3-phosphoshikimate</name>
        <dbReference type="ChEBI" id="CHEBI:145989"/>
    </ligand>
</feature>
<keyword evidence="4 9" id="KW-0963">Cytoplasm</keyword>
<feature type="binding site" evidence="9">
    <location>
        <position position="317"/>
    </location>
    <ligand>
        <name>3-phosphoshikimate</name>
        <dbReference type="ChEBI" id="CHEBI:145989"/>
    </ligand>
</feature>
<evidence type="ECO:0000313" key="11">
    <source>
        <dbReference type="EMBL" id="MCG6225679.1"/>
    </source>
</evidence>
<feature type="binding site" evidence="9">
    <location>
        <position position="23"/>
    </location>
    <ligand>
        <name>3-phosphoshikimate</name>
        <dbReference type="ChEBI" id="CHEBI:145989"/>
    </ligand>
</feature>
<dbReference type="NCBIfam" id="TIGR01356">
    <property type="entry name" value="aroA"/>
    <property type="match status" value="1"/>
</dbReference>
<keyword evidence="5 9" id="KW-0028">Amino-acid biosynthesis</keyword>
<keyword evidence="7 9" id="KW-0057">Aromatic amino acid biosynthesis</keyword>
<dbReference type="GO" id="GO:0008652">
    <property type="term" value="P:amino acid biosynthetic process"/>
    <property type="evidence" value="ECO:0007669"/>
    <property type="project" value="UniProtKB-KW"/>
</dbReference>
<dbReference type="Pfam" id="PF00275">
    <property type="entry name" value="EPSP_synthase"/>
    <property type="match status" value="1"/>
</dbReference>
<evidence type="ECO:0000256" key="4">
    <source>
        <dbReference type="ARBA" id="ARBA00022490"/>
    </source>
</evidence>
<protein>
    <recommendedName>
        <fullName evidence="9">3-phosphoshikimate 1-carboxyvinyltransferase</fullName>
        <ecNumber evidence="9">2.5.1.19</ecNumber>
    </recommendedName>
    <alternativeName>
        <fullName evidence="9">5-enolpyruvylshikimate-3-phosphate synthase</fullName>
        <shortName evidence="9">EPSP synthase</shortName>
        <shortName evidence="9">EPSPS</shortName>
    </alternativeName>
</protein>
<comment type="caution">
    <text evidence="13">The sequence shown here is derived from an EMBL/GenBank/DDBJ whole genome shotgun (WGS) entry which is preliminary data.</text>
</comment>
<dbReference type="Proteomes" id="UP000814367">
    <property type="component" value="Unassembled WGS sequence"/>
</dbReference>
<reference evidence="13 14" key="1">
    <citation type="submission" date="2018-08" db="EMBL/GenBank/DDBJ databases">
        <title>A genome reference for cultivated species of the human gut microbiota.</title>
        <authorList>
            <person name="Zou Y."/>
            <person name="Xue W."/>
            <person name="Luo G."/>
        </authorList>
    </citation>
    <scope>NUCLEOTIDE SEQUENCE [LARGE SCALE GENOMIC DNA]</scope>
    <source>
        <strain evidence="13 14">OM08-17AT</strain>
    </source>
</reference>
<evidence type="ECO:0000256" key="1">
    <source>
        <dbReference type="ARBA" id="ARBA00002174"/>
    </source>
</evidence>
<accession>A0A5F0U3X4</accession>
<feature type="active site" description="Proton acceptor" evidence="9">
    <location>
        <position position="317"/>
    </location>
</feature>
<gene>
    <name evidence="9 13" type="primary">aroA</name>
    <name evidence="12" type="ORF">D3Z30_01425</name>
    <name evidence="13" type="ORF">DXC19_04360</name>
    <name evidence="11" type="ORF">G8J23_06745</name>
</gene>
<dbReference type="EC" id="2.5.1.19" evidence="9"/>
<comment type="subcellular location">
    <subcellularLocation>
        <location evidence="9">Cytoplasm</location>
    </subcellularLocation>
</comment>
<dbReference type="PANTHER" id="PTHR21090:SF5">
    <property type="entry name" value="PENTAFUNCTIONAL AROM POLYPEPTIDE"/>
    <property type="match status" value="1"/>
</dbReference>
<organism evidence="13 14">
    <name type="scientific">Staphylococcus warneri</name>
    <dbReference type="NCBI Taxonomy" id="1292"/>
    <lineage>
        <taxon>Bacteria</taxon>
        <taxon>Bacillati</taxon>
        <taxon>Bacillota</taxon>
        <taxon>Bacilli</taxon>
        <taxon>Bacillales</taxon>
        <taxon>Staphylococcaceae</taxon>
        <taxon>Staphylococcus</taxon>
    </lineage>
</organism>
<feature type="binding site" evidence="9">
    <location>
        <position position="95"/>
    </location>
    <ligand>
        <name>phosphoenolpyruvate</name>
        <dbReference type="ChEBI" id="CHEBI:58702"/>
    </ligand>
</feature>
<evidence type="ECO:0000256" key="3">
    <source>
        <dbReference type="ARBA" id="ARBA00009948"/>
    </source>
</evidence>
<comment type="pathway">
    <text evidence="2 9">Metabolic intermediate biosynthesis; chorismate biosynthesis; chorismate from D-erythrose 4-phosphate and phosphoenolpyruvate: step 6/7.</text>
</comment>
<dbReference type="RefSeq" id="WP_015364989.1">
    <property type="nucleotide sequence ID" value="NZ_CABMFV010000001.1"/>
</dbReference>
<comment type="similarity">
    <text evidence="3 9">Belongs to the EPSP synthase family.</text>
</comment>
<feature type="binding site" evidence="9">
    <location>
        <position position="390"/>
    </location>
    <ligand>
        <name>phosphoenolpyruvate</name>
        <dbReference type="ChEBI" id="CHEBI:58702"/>
    </ligand>
</feature>
<feature type="binding site" evidence="9">
    <location>
        <position position="169"/>
    </location>
    <ligand>
        <name>phosphoenolpyruvate</name>
        <dbReference type="ChEBI" id="CHEBI:58702"/>
    </ligand>
</feature>